<dbReference type="Pfam" id="PF18906">
    <property type="entry name" value="Phage_tube_2"/>
    <property type="match status" value="1"/>
</dbReference>
<evidence type="ECO:0000313" key="1">
    <source>
        <dbReference type="EMBL" id="PWR17634.1"/>
    </source>
</evidence>
<dbReference type="InterPro" id="IPR044000">
    <property type="entry name" value="Phage_tube_2"/>
</dbReference>
<dbReference type="AlphaFoldDB" id="A0A317DTE8"/>
<gene>
    <name evidence="1" type="ORF">DKG74_20715</name>
</gene>
<sequence length="310" mass="32996">MAYKWEQKFILLKSEVTYGTDSVPAAGTNAFLTANGQIKPLVHQKVARNLDGGRLGNEGELVVGEYVELSFDVEAAGSGAAGTAPAYGPALIACAMAETVVATTRVDYKPVDSGETSASIYFYIGRLRHKIVGARGTVKLTGAALAIPKFQFTFIGLWGGVSDYAQGNGSGPMAAFKDPEEVSFANTTVTLHGATLGVKSFDIDFGVENQYRNITAYEGINYVDRQAKGSILFEAPDITTKDWLAAIKAETRDILTIAHGSAAGKKVIVSGPKAQLIDPQYQEDQKLLMIQAGLNLCVGTVADDFTITIQ</sequence>
<protein>
    <submittedName>
        <fullName evidence="1">Uncharacterized protein</fullName>
    </submittedName>
</protein>
<dbReference type="OrthoDB" id="7325655at2"/>
<dbReference type="EMBL" id="QGLE01000022">
    <property type="protein sequence ID" value="PWR17634.1"/>
    <property type="molecule type" value="Genomic_DNA"/>
</dbReference>
<keyword evidence="2" id="KW-1185">Reference proteome</keyword>
<dbReference type="Proteomes" id="UP000245461">
    <property type="component" value="Unassembled WGS sequence"/>
</dbReference>
<proteinExistence type="predicted"/>
<dbReference type="RefSeq" id="WP_109908085.1">
    <property type="nucleotide sequence ID" value="NZ_QGLE01000022.1"/>
</dbReference>
<name>A0A317DTE8_9PROT</name>
<comment type="caution">
    <text evidence="1">The sequence shown here is derived from an EMBL/GenBank/DDBJ whole genome shotgun (WGS) entry which is preliminary data.</text>
</comment>
<organism evidence="1 2">
    <name type="scientific">Zavarzinia aquatilis</name>
    <dbReference type="NCBI Taxonomy" id="2211142"/>
    <lineage>
        <taxon>Bacteria</taxon>
        <taxon>Pseudomonadati</taxon>
        <taxon>Pseudomonadota</taxon>
        <taxon>Alphaproteobacteria</taxon>
        <taxon>Rhodospirillales</taxon>
        <taxon>Zavarziniaceae</taxon>
        <taxon>Zavarzinia</taxon>
    </lineage>
</organism>
<reference evidence="1 2" key="1">
    <citation type="submission" date="2018-05" db="EMBL/GenBank/DDBJ databases">
        <title>Zavarzinia sp. HR-AS.</title>
        <authorList>
            <person name="Lee Y."/>
            <person name="Jeon C.O."/>
        </authorList>
    </citation>
    <scope>NUCLEOTIDE SEQUENCE [LARGE SCALE GENOMIC DNA]</scope>
    <source>
        <strain evidence="1 2">HR-AS</strain>
    </source>
</reference>
<evidence type="ECO:0000313" key="2">
    <source>
        <dbReference type="Proteomes" id="UP000245461"/>
    </source>
</evidence>
<accession>A0A317DTE8</accession>